<evidence type="ECO:0000256" key="5">
    <source>
        <dbReference type="ARBA" id="ARBA00022691"/>
    </source>
</evidence>
<dbReference type="SUPFAM" id="SSF53335">
    <property type="entry name" value="S-adenosyl-L-methionine-dependent methyltransferases"/>
    <property type="match status" value="1"/>
</dbReference>
<keyword evidence="7" id="KW-1185">Reference proteome</keyword>
<keyword evidence="3 6" id="KW-0489">Methyltransferase</keyword>
<proteinExistence type="predicted"/>
<keyword evidence="2" id="KW-0169">Cobalamin biosynthesis</keyword>
<evidence type="ECO:0000256" key="4">
    <source>
        <dbReference type="ARBA" id="ARBA00022679"/>
    </source>
</evidence>
<dbReference type="InterPro" id="IPR029063">
    <property type="entry name" value="SAM-dependent_MTases_sf"/>
</dbReference>
<dbReference type="RefSeq" id="WP_123746017.1">
    <property type="nucleotide sequence ID" value="NZ_RJKM01000001.1"/>
</dbReference>
<sequence length="280" mass="28764">MDVVALHRFVEDAGRSWDDVTVVDAGALGVRHALNVCRAKPAVVVAGADPAELARGLAGWRRSLVVGSAAGMSTVDPADAVARRWSEPGAILCLAEQSFAPAGEGWALPDGDFAQRDGMIAVAEVRALVLARLAPRPGVLVWDVGAGPGAIGVECARLGAAVVAVERDPVQCVRIIANASAHGVDVRVVEAELGEAGELPRPDAVFVGGGGADVVRRCVRSGARRVVVATPDLDRVLPARDALLEAGYEVEGSQVSAARLTGGTLSATDPVTVLWGVKKA</sequence>
<evidence type="ECO:0000256" key="2">
    <source>
        <dbReference type="ARBA" id="ARBA00022573"/>
    </source>
</evidence>
<evidence type="ECO:0000313" key="6">
    <source>
        <dbReference type="EMBL" id="ROP40775.1"/>
    </source>
</evidence>
<accession>A0A3N1HE37</accession>
<keyword evidence="5" id="KW-0949">S-adenosyl-L-methionine</keyword>
<evidence type="ECO:0000256" key="1">
    <source>
        <dbReference type="ARBA" id="ARBA00004953"/>
    </source>
</evidence>
<dbReference type="GO" id="GO:0009236">
    <property type="term" value="P:cobalamin biosynthetic process"/>
    <property type="evidence" value="ECO:0007669"/>
    <property type="project" value="UniProtKB-KW"/>
</dbReference>
<dbReference type="GO" id="GO:0008168">
    <property type="term" value="F:methyltransferase activity"/>
    <property type="evidence" value="ECO:0007669"/>
    <property type="project" value="UniProtKB-KW"/>
</dbReference>
<name>A0A3N1HE37_9PSEU</name>
<evidence type="ECO:0000313" key="7">
    <source>
        <dbReference type="Proteomes" id="UP000268727"/>
    </source>
</evidence>
<dbReference type="CDD" id="cd02440">
    <property type="entry name" value="AdoMet_MTases"/>
    <property type="match status" value="1"/>
</dbReference>
<comment type="pathway">
    <text evidence="1">Cofactor biosynthesis; adenosylcobalamin biosynthesis.</text>
</comment>
<dbReference type="OrthoDB" id="9787825at2"/>
<dbReference type="GO" id="GO:0032259">
    <property type="term" value="P:methylation"/>
    <property type="evidence" value="ECO:0007669"/>
    <property type="project" value="UniProtKB-KW"/>
</dbReference>
<dbReference type="PANTHER" id="PTHR43182">
    <property type="entry name" value="COBALT-PRECORRIN-6B C(15)-METHYLTRANSFERASE (DECARBOXYLATING)"/>
    <property type="match status" value="1"/>
</dbReference>
<keyword evidence="4 6" id="KW-0808">Transferase</keyword>
<dbReference type="Gene3D" id="3.40.50.150">
    <property type="entry name" value="Vaccinia Virus protein VP39"/>
    <property type="match status" value="1"/>
</dbReference>
<protein>
    <submittedName>
        <fullName evidence="6">Precorrin-6Y C5,15-methyltransferase (Decarboxylating)</fullName>
    </submittedName>
</protein>
<organism evidence="6 7">
    <name type="scientific">Saccharothrix texasensis</name>
    <dbReference type="NCBI Taxonomy" id="103734"/>
    <lineage>
        <taxon>Bacteria</taxon>
        <taxon>Bacillati</taxon>
        <taxon>Actinomycetota</taxon>
        <taxon>Actinomycetes</taxon>
        <taxon>Pseudonocardiales</taxon>
        <taxon>Pseudonocardiaceae</taxon>
        <taxon>Saccharothrix</taxon>
    </lineage>
</organism>
<dbReference type="EMBL" id="RJKM01000001">
    <property type="protein sequence ID" value="ROP40775.1"/>
    <property type="molecule type" value="Genomic_DNA"/>
</dbReference>
<gene>
    <name evidence="6" type="ORF">EDD40_6193</name>
</gene>
<reference evidence="6 7" key="1">
    <citation type="submission" date="2018-11" db="EMBL/GenBank/DDBJ databases">
        <title>Sequencing the genomes of 1000 actinobacteria strains.</title>
        <authorList>
            <person name="Klenk H.-P."/>
        </authorList>
    </citation>
    <scope>NUCLEOTIDE SEQUENCE [LARGE SCALE GENOMIC DNA]</scope>
    <source>
        <strain evidence="6 7">DSM 44231</strain>
    </source>
</reference>
<dbReference type="AlphaFoldDB" id="A0A3N1HE37"/>
<dbReference type="InterPro" id="IPR050714">
    <property type="entry name" value="Cobalamin_biosynth_MTase"/>
</dbReference>
<dbReference type="Proteomes" id="UP000268727">
    <property type="component" value="Unassembled WGS sequence"/>
</dbReference>
<dbReference type="PANTHER" id="PTHR43182:SF1">
    <property type="entry name" value="COBALT-PRECORRIN-7 C(5)-METHYLTRANSFERASE"/>
    <property type="match status" value="1"/>
</dbReference>
<evidence type="ECO:0000256" key="3">
    <source>
        <dbReference type="ARBA" id="ARBA00022603"/>
    </source>
</evidence>
<comment type="caution">
    <text evidence="6">The sequence shown here is derived from an EMBL/GenBank/DDBJ whole genome shotgun (WGS) entry which is preliminary data.</text>
</comment>